<sequence>MSLPAHHTWGGGGHRNPEEQEWAITQQLGPRAWGCPTDMWTAHAHLQAKDASRMPAGQAQVWVKAGPPTRHCLAGRICPQPAPMWREGATSQHISDTWGSGIHSWIRVPVSGCGWETVPWPRPGVPLCQVPS</sequence>
<name>A0A7J7RB79_RHIFE</name>
<dbReference type="AlphaFoldDB" id="A0A7J7RB79"/>
<dbReference type="EMBL" id="JACAGC010000028">
    <property type="protein sequence ID" value="KAF6273215.1"/>
    <property type="molecule type" value="Genomic_DNA"/>
</dbReference>
<dbReference type="Proteomes" id="UP000585614">
    <property type="component" value="Unassembled WGS sequence"/>
</dbReference>
<comment type="caution">
    <text evidence="1">The sequence shown here is derived from an EMBL/GenBank/DDBJ whole genome shotgun (WGS) entry which is preliminary data.</text>
</comment>
<evidence type="ECO:0000313" key="1">
    <source>
        <dbReference type="EMBL" id="KAF6273215.1"/>
    </source>
</evidence>
<accession>A0A7J7RB79</accession>
<gene>
    <name evidence="1" type="ORF">mRhiFer1_009503</name>
</gene>
<proteinExistence type="predicted"/>
<organism evidence="1 2">
    <name type="scientific">Rhinolophus ferrumequinum</name>
    <name type="common">Greater horseshoe bat</name>
    <dbReference type="NCBI Taxonomy" id="59479"/>
    <lineage>
        <taxon>Eukaryota</taxon>
        <taxon>Metazoa</taxon>
        <taxon>Chordata</taxon>
        <taxon>Craniata</taxon>
        <taxon>Vertebrata</taxon>
        <taxon>Euteleostomi</taxon>
        <taxon>Mammalia</taxon>
        <taxon>Eutheria</taxon>
        <taxon>Laurasiatheria</taxon>
        <taxon>Chiroptera</taxon>
        <taxon>Yinpterochiroptera</taxon>
        <taxon>Rhinolophoidea</taxon>
        <taxon>Rhinolophidae</taxon>
        <taxon>Rhinolophinae</taxon>
        <taxon>Rhinolophus</taxon>
    </lineage>
</organism>
<reference evidence="1 2" key="1">
    <citation type="journal article" date="2020" name="Nature">
        <title>Six reference-quality genomes reveal evolution of bat adaptations.</title>
        <authorList>
            <person name="Jebb D."/>
            <person name="Huang Z."/>
            <person name="Pippel M."/>
            <person name="Hughes G.M."/>
            <person name="Lavrichenko K."/>
            <person name="Devanna P."/>
            <person name="Winkler S."/>
            <person name="Jermiin L.S."/>
            <person name="Skirmuntt E.C."/>
            <person name="Katzourakis A."/>
            <person name="Burkitt-Gray L."/>
            <person name="Ray D.A."/>
            <person name="Sullivan K.A.M."/>
            <person name="Roscito J.G."/>
            <person name="Kirilenko B.M."/>
            <person name="Davalos L.M."/>
            <person name="Corthals A.P."/>
            <person name="Power M.L."/>
            <person name="Jones G."/>
            <person name="Ransome R.D."/>
            <person name="Dechmann D.K.N."/>
            <person name="Locatelli A.G."/>
            <person name="Puechmaille S.J."/>
            <person name="Fedrigo O."/>
            <person name="Jarvis E.D."/>
            <person name="Hiller M."/>
            <person name="Vernes S.C."/>
            <person name="Myers E.W."/>
            <person name="Teeling E.C."/>
        </authorList>
    </citation>
    <scope>NUCLEOTIDE SEQUENCE [LARGE SCALE GENOMIC DNA]</scope>
    <source>
        <strain evidence="1">MRhiFer1</strain>
        <tissue evidence="1">Lung</tissue>
    </source>
</reference>
<evidence type="ECO:0000313" key="2">
    <source>
        <dbReference type="Proteomes" id="UP000585614"/>
    </source>
</evidence>
<protein>
    <submittedName>
        <fullName evidence="1">Uncharacterized protein</fullName>
    </submittedName>
</protein>